<sequence>MNNFNEITKLLEKNNSFLITSHKNIDGDAIGSELALYFILKKLNKKPIILNQDRLPRIYNFLPDSDKVHCLEDNYINIKNIDVGIIVDCSNFERIEETYKIFKNIKNIINIDHHNSNENYGDLNYIDSGASSVGEIIYDLIKFINLDLLDEKISTCLYTAIITDTGSFRYSNVSSKTFSVVSDLASQGIKPNLIADNIYNRNTYSGLKLLGKALLTLEVDKSNYVSWLTITRDMLNNTEANDEEVEGIIDIARTLENTEVSILFRETKDNKIKVSFRSKGDFNVNEFAGKFNGGGHPNSSGCVCSGKITEVKEKILSELFKISKYNKKQ</sequence>
<dbReference type="Pfam" id="PF01368">
    <property type="entry name" value="DHH"/>
    <property type="match status" value="1"/>
</dbReference>
<dbReference type="InterPro" id="IPR001667">
    <property type="entry name" value="DDH_dom"/>
</dbReference>
<dbReference type="RefSeq" id="WP_406608579.1">
    <property type="nucleotide sequence ID" value="NZ_PFKO01000392.1"/>
</dbReference>
<dbReference type="Gene3D" id="3.10.310.30">
    <property type="match status" value="1"/>
</dbReference>
<evidence type="ECO:0000259" key="2">
    <source>
        <dbReference type="Pfam" id="PF02272"/>
    </source>
</evidence>
<feature type="domain" description="DDH" evidence="1">
    <location>
        <begin position="17"/>
        <end position="161"/>
    </location>
</feature>
<dbReference type="PANTHER" id="PTHR47618:SF1">
    <property type="entry name" value="BIFUNCTIONAL OLIGORIBONUCLEASE AND PAP PHOSPHATASE NRNA"/>
    <property type="match status" value="1"/>
</dbReference>
<name>A0A2M7PKA8_9BACT</name>
<proteinExistence type="predicted"/>
<organism evidence="3 4">
    <name type="scientific">Candidatus Infernicultor aquiphilus</name>
    <dbReference type="NCBI Taxonomy" id="1805029"/>
    <lineage>
        <taxon>Bacteria</taxon>
        <taxon>Pseudomonadati</taxon>
        <taxon>Atribacterota</taxon>
        <taxon>Candidatus Phoenicimicrobiia</taxon>
        <taxon>Candidatus Pheonicimicrobiales</taxon>
        <taxon>Candidatus Phoenicimicrobiaceae</taxon>
        <taxon>Candidatus Infernicultor</taxon>
    </lineage>
</organism>
<dbReference type="GO" id="GO:0003676">
    <property type="term" value="F:nucleic acid binding"/>
    <property type="evidence" value="ECO:0007669"/>
    <property type="project" value="InterPro"/>
</dbReference>
<dbReference type="AlphaFoldDB" id="A0A2M7PKA8"/>
<dbReference type="InterPro" id="IPR003156">
    <property type="entry name" value="DHHA1_dom"/>
</dbReference>
<feature type="domain" description="DHHA1" evidence="2">
    <location>
        <begin position="238"/>
        <end position="319"/>
    </location>
</feature>
<dbReference type="InterPro" id="IPR038763">
    <property type="entry name" value="DHH_sf"/>
</dbReference>
<dbReference type="PANTHER" id="PTHR47618">
    <property type="entry name" value="BIFUNCTIONAL OLIGORIBONUCLEASE AND PAP PHOSPHATASE NRNA"/>
    <property type="match status" value="1"/>
</dbReference>
<dbReference type="InterPro" id="IPR051319">
    <property type="entry name" value="Oligoribo/pAp-PDE_c-di-AMP_PDE"/>
</dbReference>
<protein>
    <submittedName>
        <fullName evidence="3">Bifunctional oligoribonuclease/PAP phosphatase NrnA</fullName>
    </submittedName>
</protein>
<dbReference type="SUPFAM" id="SSF64182">
    <property type="entry name" value="DHH phosphoesterases"/>
    <property type="match status" value="1"/>
</dbReference>
<reference evidence="3 4" key="1">
    <citation type="submission" date="2017-09" db="EMBL/GenBank/DDBJ databases">
        <title>Depth-based differentiation of microbial function through sediment-hosted aquifers and enrichment of novel symbionts in the deep terrestrial subsurface.</title>
        <authorList>
            <person name="Probst A.J."/>
            <person name="Ladd B."/>
            <person name="Jarett J.K."/>
            <person name="Geller-Mcgrath D.E."/>
            <person name="Sieber C.M."/>
            <person name="Emerson J.B."/>
            <person name="Anantharaman K."/>
            <person name="Thomas B.C."/>
            <person name="Malmstrom R."/>
            <person name="Stieglmeier M."/>
            <person name="Klingl A."/>
            <person name="Woyke T."/>
            <person name="Ryan C.M."/>
            <person name="Banfield J.F."/>
        </authorList>
    </citation>
    <scope>NUCLEOTIDE SEQUENCE [LARGE SCALE GENOMIC DNA]</scope>
    <source>
        <strain evidence="3">CG_4_10_14_3_um_filter_34_13</strain>
    </source>
</reference>
<evidence type="ECO:0000313" key="3">
    <source>
        <dbReference type="EMBL" id="PIY31060.1"/>
    </source>
</evidence>
<accession>A0A2M7PKA8</accession>
<dbReference type="Gene3D" id="3.90.1640.10">
    <property type="entry name" value="inorganic pyrophosphatase (n-terminal core)"/>
    <property type="match status" value="1"/>
</dbReference>
<comment type="caution">
    <text evidence="3">The sequence shown here is derived from an EMBL/GenBank/DDBJ whole genome shotgun (WGS) entry which is preliminary data.</text>
</comment>
<evidence type="ECO:0000313" key="4">
    <source>
        <dbReference type="Proteomes" id="UP000230646"/>
    </source>
</evidence>
<dbReference type="Pfam" id="PF02272">
    <property type="entry name" value="DHHA1"/>
    <property type="match status" value="1"/>
</dbReference>
<evidence type="ECO:0000259" key="1">
    <source>
        <dbReference type="Pfam" id="PF01368"/>
    </source>
</evidence>
<dbReference type="EMBL" id="PFKO01000392">
    <property type="protein sequence ID" value="PIY31060.1"/>
    <property type="molecule type" value="Genomic_DNA"/>
</dbReference>
<dbReference type="Proteomes" id="UP000230646">
    <property type="component" value="Unassembled WGS sequence"/>
</dbReference>
<gene>
    <name evidence="3" type="ORF">COZ07_10575</name>
</gene>